<name>A0A8T2QGC9_CERRI</name>
<organism evidence="8 9">
    <name type="scientific">Ceratopteris richardii</name>
    <name type="common">Triangle waterfern</name>
    <dbReference type="NCBI Taxonomy" id="49495"/>
    <lineage>
        <taxon>Eukaryota</taxon>
        <taxon>Viridiplantae</taxon>
        <taxon>Streptophyta</taxon>
        <taxon>Embryophyta</taxon>
        <taxon>Tracheophyta</taxon>
        <taxon>Polypodiopsida</taxon>
        <taxon>Polypodiidae</taxon>
        <taxon>Polypodiales</taxon>
        <taxon>Pteridineae</taxon>
        <taxon>Pteridaceae</taxon>
        <taxon>Parkerioideae</taxon>
        <taxon>Ceratopteris</taxon>
    </lineage>
</organism>
<dbReference type="OrthoDB" id="1435582at2759"/>
<feature type="compositionally biased region" description="Acidic residues" evidence="6">
    <location>
        <begin position="307"/>
        <end position="318"/>
    </location>
</feature>
<feature type="compositionally biased region" description="Low complexity" evidence="6">
    <location>
        <begin position="283"/>
        <end position="294"/>
    </location>
</feature>
<dbReference type="PANTHER" id="PTHR33729:SF6">
    <property type="entry name" value="METHYL-CPG-BINDING DOMAIN-CONTAINING PROTEIN 11"/>
    <property type="match status" value="1"/>
</dbReference>
<evidence type="ECO:0000256" key="3">
    <source>
        <dbReference type="ARBA" id="ARBA00023125"/>
    </source>
</evidence>
<reference evidence="8" key="1">
    <citation type="submission" date="2021-08" db="EMBL/GenBank/DDBJ databases">
        <title>WGS assembly of Ceratopteris richardii.</title>
        <authorList>
            <person name="Marchant D.B."/>
            <person name="Chen G."/>
            <person name="Jenkins J."/>
            <person name="Shu S."/>
            <person name="Leebens-Mack J."/>
            <person name="Grimwood J."/>
            <person name="Schmutz J."/>
            <person name="Soltis P."/>
            <person name="Soltis D."/>
            <person name="Chen Z.-H."/>
        </authorList>
    </citation>
    <scope>NUCLEOTIDE SEQUENCE</scope>
    <source>
        <strain evidence="8">Whitten #5841</strain>
        <tissue evidence="8">Leaf</tissue>
    </source>
</reference>
<evidence type="ECO:0000259" key="7">
    <source>
        <dbReference type="PROSITE" id="PS50982"/>
    </source>
</evidence>
<dbReference type="SUPFAM" id="SSF54171">
    <property type="entry name" value="DNA-binding domain"/>
    <property type="match status" value="1"/>
</dbReference>
<feature type="compositionally biased region" description="Polar residues" evidence="6">
    <location>
        <begin position="7"/>
        <end position="17"/>
    </location>
</feature>
<comment type="caution">
    <text evidence="8">The sequence shown here is derived from an EMBL/GenBank/DDBJ whole genome shotgun (WGS) entry which is preliminary data.</text>
</comment>
<gene>
    <name evidence="8" type="ORF">KP509_35G018500</name>
</gene>
<dbReference type="PANTHER" id="PTHR33729">
    <property type="entry name" value="METHYL-CPG BINDING DOMAIN CONTAINING PROTEIN, EXPRESSED"/>
    <property type="match status" value="1"/>
</dbReference>
<evidence type="ECO:0000256" key="4">
    <source>
        <dbReference type="ARBA" id="ARBA00023163"/>
    </source>
</evidence>
<dbReference type="Proteomes" id="UP000825935">
    <property type="component" value="Chromosome 35"/>
</dbReference>
<evidence type="ECO:0000256" key="6">
    <source>
        <dbReference type="SAM" id="MobiDB-lite"/>
    </source>
</evidence>
<dbReference type="GO" id="GO:0005634">
    <property type="term" value="C:nucleus"/>
    <property type="evidence" value="ECO:0007669"/>
    <property type="project" value="UniProtKB-SubCell"/>
</dbReference>
<protein>
    <recommendedName>
        <fullName evidence="7">MBD domain-containing protein</fullName>
    </recommendedName>
</protein>
<keyword evidence="4" id="KW-0804">Transcription</keyword>
<dbReference type="InterPro" id="IPR039622">
    <property type="entry name" value="MBD10/11"/>
</dbReference>
<dbReference type="GO" id="GO:0003677">
    <property type="term" value="F:DNA binding"/>
    <property type="evidence" value="ECO:0007669"/>
    <property type="project" value="UniProtKB-KW"/>
</dbReference>
<keyword evidence="9" id="KW-1185">Reference proteome</keyword>
<dbReference type="OMA" id="HVKDTEM"/>
<feature type="region of interest" description="Disordered" evidence="6">
    <location>
        <begin position="96"/>
        <end position="121"/>
    </location>
</feature>
<dbReference type="PROSITE" id="PS50982">
    <property type="entry name" value="MBD"/>
    <property type="match status" value="1"/>
</dbReference>
<evidence type="ECO:0000256" key="1">
    <source>
        <dbReference type="ARBA" id="ARBA00004123"/>
    </source>
</evidence>
<accession>A0A8T2QGC9</accession>
<feature type="compositionally biased region" description="Polar residues" evidence="6">
    <location>
        <begin position="190"/>
        <end position="209"/>
    </location>
</feature>
<feature type="compositionally biased region" description="Basic and acidic residues" evidence="6">
    <location>
        <begin position="247"/>
        <end position="278"/>
    </location>
</feature>
<dbReference type="InterPro" id="IPR001739">
    <property type="entry name" value="Methyl_CpG_DNA-bd"/>
</dbReference>
<feature type="region of interest" description="Disordered" evidence="6">
    <location>
        <begin position="1"/>
        <end position="22"/>
    </location>
</feature>
<dbReference type="Pfam" id="PF01429">
    <property type="entry name" value="MBD"/>
    <property type="match status" value="1"/>
</dbReference>
<feature type="region of interest" description="Disordered" evidence="6">
    <location>
        <begin position="168"/>
        <end position="332"/>
    </location>
</feature>
<proteinExistence type="predicted"/>
<feature type="domain" description="MBD" evidence="7">
    <location>
        <begin position="9"/>
        <end position="80"/>
    </location>
</feature>
<dbReference type="AlphaFoldDB" id="A0A8T2QGC9"/>
<keyword evidence="2" id="KW-0805">Transcription regulation</keyword>
<evidence type="ECO:0000256" key="2">
    <source>
        <dbReference type="ARBA" id="ARBA00023015"/>
    </source>
</evidence>
<evidence type="ECO:0000313" key="8">
    <source>
        <dbReference type="EMBL" id="KAH7282201.1"/>
    </source>
</evidence>
<dbReference type="InterPro" id="IPR016177">
    <property type="entry name" value="DNA-bd_dom_sf"/>
</dbReference>
<dbReference type="EMBL" id="CM035440">
    <property type="protein sequence ID" value="KAH7282201.1"/>
    <property type="molecule type" value="Genomic_DNA"/>
</dbReference>
<dbReference type="Gene3D" id="3.30.890.10">
    <property type="entry name" value="Methyl-cpg-binding Protein 2, Chain A"/>
    <property type="match status" value="1"/>
</dbReference>
<feature type="compositionally biased region" description="Basic and acidic residues" evidence="6">
    <location>
        <begin position="170"/>
        <end position="189"/>
    </location>
</feature>
<feature type="compositionally biased region" description="Acidic residues" evidence="6">
    <location>
        <begin position="210"/>
        <end position="219"/>
    </location>
</feature>
<sequence length="332" mass="37290">MNRENFSEQQLSYEDNTPTPPGWRRKIIVYASKSLIPRTDVVFVAPNGEEFRKKSRLQRYLKANKGSPPLSKFIWSIDEAPRRSLRSESKCFSSLPMTTNTQRSAADISAKKTKSSKDHYSGCDEASIKVKDSHNRKIRKLDTKEFEEDDSTEFSGFEQKEIDNAVVGAVEDRKLKEDSDKEGSSKEEQISNQGSSELTESINSPQTSEEQYEDGEEGNQELNGIKETEDENGANEMMEKLIPTEGKTAETLEMRRKKREDEKTGSKKDSENEVMKDAENDEGTTTSLLGSDSSIDGREINSHVSGSEEEQASQEDDVETSHEEPADDSEGS</sequence>
<comment type="subcellular location">
    <subcellularLocation>
        <location evidence="1">Nucleus</location>
    </subcellularLocation>
</comment>
<keyword evidence="5" id="KW-0539">Nucleus</keyword>
<evidence type="ECO:0000256" key="5">
    <source>
        <dbReference type="ARBA" id="ARBA00023242"/>
    </source>
</evidence>
<keyword evidence="3" id="KW-0238">DNA-binding</keyword>
<evidence type="ECO:0000313" key="9">
    <source>
        <dbReference type="Proteomes" id="UP000825935"/>
    </source>
</evidence>